<dbReference type="InterPro" id="IPR000477">
    <property type="entry name" value="RT_dom"/>
</dbReference>
<gene>
    <name evidence="2" type="primary">pol_891</name>
    <name evidence="2" type="ORF">CK203_108914</name>
</gene>
<reference evidence="2 3" key="1">
    <citation type="journal article" date="2018" name="PLoS Genet.">
        <title>Population sequencing reveals clonal diversity and ancestral inbreeding in the grapevine cultivar Chardonnay.</title>
        <authorList>
            <person name="Roach M.J."/>
            <person name="Johnson D.L."/>
            <person name="Bohlmann J."/>
            <person name="van Vuuren H.J."/>
            <person name="Jones S.J."/>
            <person name="Pretorius I.S."/>
            <person name="Schmidt S.A."/>
            <person name="Borneman A.R."/>
        </authorList>
    </citation>
    <scope>NUCLEOTIDE SEQUENCE [LARGE SCALE GENOMIC DNA]</scope>
    <source>
        <strain evidence="3">cv. Chardonnay</strain>
        <tissue evidence="2">Leaf</tissue>
    </source>
</reference>
<evidence type="ECO:0000313" key="2">
    <source>
        <dbReference type="EMBL" id="RVW34692.1"/>
    </source>
</evidence>
<dbReference type="EMBL" id="QGNW01001630">
    <property type="protein sequence ID" value="RVW34692.1"/>
    <property type="molecule type" value="Genomic_DNA"/>
</dbReference>
<accession>A0A438DGV7</accession>
<dbReference type="InterPro" id="IPR012337">
    <property type="entry name" value="RNaseH-like_sf"/>
</dbReference>
<dbReference type="Pfam" id="PF00078">
    <property type="entry name" value="RVT_1"/>
    <property type="match status" value="1"/>
</dbReference>
<feature type="domain" description="Reverse transcriptase" evidence="1">
    <location>
        <begin position="372"/>
        <end position="444"/>
    </location>
</feature>
<name>A0A438DGV7_VITVI</name>
<dbReference type="InterPro" id="IPR043128">
    <property type="entry name" value="Rev_trsase/Diguanyl_cyclase"/>
</dbReference>
<dbReference type="InterPro" id="IPR036397">
    <property type="entry name" value="RNaseH_sf"/>
</dbReference>
<dbReference type="AlphaFoldDB" id="A0A438DGV7"/>
<dbReference type="SUPFAM" id="SSF53098">
    <property type="entry name" value="Ribonuclease H-like"/>
    <property type="match status" value="2"/>
</dbReference>
<dbReference type="PANTHER" id="PTHR48475">
    <property type="entry name" value="RIBONUCLEASE H"/>
    <property type="match status" value="1"/>
</dbReference>
<comment type="caution">
    <text evidence="2">The sequence shown here is derived from an EMBL/GenBank/DDBJ whole genome shotgun (WGS) entry which is preliminary data.</text>
</comment>
<dbReference type="GO" id="GO:0003676">
    <property type="term" value="F:nucleic acid binding"/>
    <property type="evidence" value="ECO:0007669"/>
    <property type="project" value="InterPro"/>
</dbReference>
<dbReference type="SUPFAM" id="SSF56672">
    <property type="entry name" value="DNA/RNA polymerases"/>
    <property type="match status" value="1"/>
</dbReference>
<dbReference type="Gene3D" id="3.30.420.10">
    <property type="entry name" value="Ribonuclease H-like superfamily/Ribonuclease H"/>
    <property type="match status" value="2"/>
</dbReference>
<evidence type="ECO:0000259" key="1">
    <source>
        <dbReference type="Pfam" id="PF00078"/>
    </source>
</evidence>
<sequence length="793" mass="92135">MKFIREGRVITIQPTGDTYSTSKPVLEISHGDDDLFLTGFTFDEIQIVEVEQFCRDHVALPFDEHGSIVVLDMMRSMYFLPGLGLGHRQHGSREFIVTVDDDTLFDLGFVPIKAKYKYMALLRNERLRAHLLHMLFDYPIRPYKMSLVDYFVRASEAQIYSKRITSGLSVDQEAELQCFVHQLQLSDGTLDISTSVLVTPLSPDHTSLLTLYFPKKTDEYGPLLRFQRLLLHLICLGYLLLRWLRMFSLSQLLGDVEIVDFSIADQPKELRIGLDLFIDERDSFVQLLRSHLDVFEWSYEDMPSLDPSIVQHHLPLLPHVRPCPEWLANVVPVPKKDGKVRVCVDFRDLNKASLKDDFPLPYIDMLVDNTTATYQRVATTIFHDMMHQDVKVYVDDMIVKSRDRTDHMATLERFFEMIEQFRLRLNPKKCTFGVTSGKLLGYIVNERGIEANLDKIIAILDMPASRTERETRGFLVSDIALGCMFALLDDLRKERAIYYLSKMMIDYETRYVMIEDFFLAMACFDWLTYEMVDEDIVVVTSFLGWRMYFDSVANHSGYGIGVLLISPHGDHIPRSVHLGFSDRHPATNNIVEYEACILGLKTTLELWIRQMEVGRFDDLRYTYLPRAQNHFANALATLAYMIDIPTDTIVRPLLIESRSVPPYCCLIDKLELDNGLPWYHDIYQFLRFDTYLEDRRVHFRADIDTLLQRYSIQHHRSSVYRRQTNEAVEATNKNIKRILQRMIETSKDFLEKLPFALWAYRTSICTSTRATPYSLVYGMKVVLPVEIEMGSLS</sequence>
<evidence type="ECO:0000313" key="3">
    <source>
        <dbReference type="Proteomes" id="UP000288805"/>
    </source>
</evidence>
<proteinExistence type="predicted"/>
<dbReference type="InterPro" id="IPR043502">
    <property type="entry name" value="DNA/RNA_pol_sf"/>
</dbReference>
<protein>
    <submittedName>
        <fullName evidence="2">Retrovirus-related Pol polyprotein from transposon 297</fullName>
    </submittedName>
</protein>
<dbReference type="Gene3D" id="3.30.70.270">
    <property type="match status" value="1"/>
</dbReference>
<dbReference type="PANTHER" id="PTHR48475:SF1">
    <property type="entry name" value="RNASE H TYPE-1 DOMAIN-CONTAINING PROTEIN"/>
    <property type="match status" value="1"/>
</dbReference>
<dbReference type="CDD" id="cd01647">
    <property type="entry name" value="RT_LTR"/>
    <property type="match status" value="1"/>
</dbReference>
<organism evidence="2 3">
    <name type="scientific">Vitis vinifera</name>
    <name type="common">Grape</name>
    <dbReference type="NCBI Taxonomy" id="29760"/>
    <lineage>
        <taxon>Eukaryota</taxon>
        <taxon>Viridiplantae</taxon>
        <taxon>Streptophyta</taxon>
        <taxon>Embryophyta</taxon>
        <taxon>Tracheophyta</taxon>
        <taxon>Spermatophyta</taxon>
        <taxon>Magnoliopsida</taxon>
        <taxon>eudicotyledons</taxon>
        <taxon>Gunneridae</taxon>
        <taxon>Pentapetalae</taxon>
        <taxon>rosids</taxon>
        <taxon>Vitales</taxon>
        <taxon>Vitaceae</taxon>
        <taxon>Viteae</taxon>
        <taxon>Vitis</taxon>
    </lineage>
</organism>
<dbReference type="Proteomes" id="UP000288805">
    <property type="component" value="Unassembled WGS sequence"/>
</dbReference>